<dbReference type="STRING" id="84724.SAMN04488564_102358"/>
<evidence type="ECO:0000256" key="3">
    <source>
        <dbReference type="ARBA" id="ARBA00023082"/>
    </source>
</evidence>
<dbReference type="NCBIfam" id="TIGR02937">
    <property type="entry name" value="sigma70-ECF"/>
    <property type="match status" value="1"/>
</dbReference>
<keyword evidence="5" id="KW-0804">Transcription</keyword>
<dbReference type="GO" id="GO:0006352">
    <property type="term" value="P:DNA-templated transcription initiation"/>
    <property type="evidence" value="ECO:0007669"/>
    <property type="project" value="InterPro"/>
</dbReference>
<dbReference type="Pfam" id="PF04542">
    <property type="entry name" value="Sigma70_r2"/>
    <property type="match status" value="1"/>
</dbReference>
<reference evidence="10" key="1">
    <citation type="submission" date="2016-10" db="EMBL/GenBank/DDBJ databases">
        <authorList>
            <person name="Varghese N."/>
            <person name="Submissions S."/>
        </authorList>
    </citation>
    <scope>NUCLEOTIDE SEQUENCE [LARGE SCALE GENOMIC DNA]</scope>
    <source>
        <strain evidence="10">DSM 44232</strain>
    </source>
</reference>
<keyword evidence="10" id="KW-1185">Reference proteome</keyword>
<gene>
    <name evidence="9" type="ORF">SAMN04488564_102358</name>
</gene>
<dbReference type="InterPro" id="IPR013325">
    <property type="entry name" value="RNA_pol_sigma_r2"/>
</dbReference>
<feature type="domain" description="RNA polymerase sigma-70 region 2" evidence="6">
    <location>
        <begin position="77"/>
        <end position="145"/>
    </location>
</feature>
<comment type="similarity">
    <text evidence="1">Belongs to the sigma-70 factor family. ECF subfamily.</text>
</comment>
<evidence type="ECO:0000256" key="5">
    <source>
        <dbReference type="ARBA" id="ARBA00023163"/>
    </source>
</evidence>
<keyword evidence="2" id="KW-0805">Transcription regulation</keyword>
<dbReference type="Gene3D" id="1.10.10.10">
    <property type="entry name" value="Winged helix-like DNA-binding domain superfamily/Winged helix DNA-binding domain"/>
    <property type="match status" value="1"/>
</dbReference>
<dbReference type="GO" id="GO:0003677">
    <property type="term" value="F:DNA binding"/>
    <property type="evidence" value="ECO:0007669"/>
    <property type="project" value="UniProtKB-KW"/>
</dbReference>
<evidence type="ECO:0000259" key="8">
    <source>
        <dbReference type="Pfam" id="PF13490"/>
    </source>
</evidence>
<sequence length="342" mass="38039">MIVESGMRQHVSWLADVFDSRSANDTTVATAHRGQAADLRDAVTVEMLNDSSDLRTSSDADLIASVREGTVDAFGLLYERHVASAFNLGRQLARSETEAEDLVADAFTKVLDSLRSGRGPNGAFRPYLLTALRHTAYDKTRREKKMELSEDLSDVAPSLPFKDTVVADLERALAARAFAALPERWQTVLWHTEIEGLSPSQVAPLLGITAKGVSSLAYRAREGLRQMYWRLNREPVPVMSERCTATADLLSAWTRDDLPKGERLQFERHLRECAQCRASAIGFVESNVDRRTLATLEAVETMRMLNATSLGTVRARHTRQATSVRAVAEILNRADLKSRRRA</sequence>
<dbReference type="PANTHER" id="PTHR43133:SF8">
    <property type="entry name" value="RNA POLYMERASE SIGMA FACTOR HI_1459-RELATED"/>
    <property type="match status" value="1"/>
</dbReference>
<evidence type="ECO:0000313" key="9">
    <source>
        <dbReference type="EMBL" id="SFR03618.1"/>
    </source>
</evidence>
<dbReference type="InterPro" id="IPR007627">
    <property type="entry name" value="RNA_pol_sigma70_r2"/>
</dbReference>
<dbReference type="InterPro" id="IPR027383">
    <property type="entry name" value="Znf_put"/>
</dbReference>
<keyword evidence="4" id="KW-0238">DNA-binding</keyword>
<dbReference type="InterPro" id="IPR039425">
    <property type="entry name" value="RNA_pol_sigma-70-like"/>
</dbReference>
<dbReference type="GO" id="GO:0016987">
    <property type="term" value="F:sigma factor activity"/>
    <property type="evidence" value="ECO:0007669"/>
    <property type="project" value="UniProtKB-KW"/>
</dbReference>
<dbReference type="SUPFAM" id="SSF88659">
    <property type="entry name" value="Sigma3 and sigma4 domains of RNA polymerase sigma factors"/>
    <property type="match status" value="1"/>
</dbReference>
<dbReference type="PANTHER" id="PTHR43133">
    <property type="entry name" value="RNA POLYMERASE ECF-TYPE SIGMA FACTO"/>
    <property type="match status" value="1"/>
</dbReference>
<proteinExistence type="inferred from homology"/>
<evidence type="ECO:0000313" key="10">
    <source>
        <dbReference type="Proteomes" id="UP000198583"/>
    </source>
</evidence>
<dbReference type="InterPro" id="IPR013324">
    <property type="entry name" value="RNA_pol_sigma_r3/r4-like"/>
</dbReference>
<accession>A0A1I6DE08</accession>
<keyword evidence="3" id="KW-0731">Sigma factor</keyword>
<feature type="domain" description="Putative zinc-finger" evidence="8">
    <location>
        <begin position="243"/>
        <end position="277"/>
    </location>
</feature>
<dbReference type="Gene3D" id="1.10.1740.10">
    <property type="match status" value="1"/>
</dbReference>
<organism evidence="9 10">
    <name type="scientific">Lentzea waywayandensis</name>
    <dbReference type="NCBI Taxonomy" id="84724"/>
    <lineage>
        <taxon>Bacteria</taxon>
        <taxon>Bacillati</taxon>
        <taxon>Actinomycetota</taxon>
        <taxon>Actinomycetes</taxon>
        <taxon>Pseudonocardiales</taxon>
        <taxon>Pseudonocardiaceae</taxon>
        <taxon>Lentzea</taxon>
    </lineage>
</organism>
<dbReference type="Proteomes" id="UP000198583">
    <property type="component" value="Unassembled WGS sequence"/>
</dbReference>
<feature type="domain" description="RNA polymerase sigma factor 70 region 4 type 2" evidence="7">
    <location>
        <begin position="175"/>
        <end position="222"/>
    </location>
</feature>
<evidence type="ECO:0000256" key="4">
    <source>
        <dbReference type="ARBA" id="ARBA00023125"/>
    </source>
</evidence>
<dbReference type="RefSeq" id="WP_322788947.1">
    <property type="nucleotide sequence ID" value="NZ_FOYL01000002.1"/>
</dbReference>
<dbReference type="InterPro" id="IPR036388">
    <property type="entry name" value="WH-like_DNA-bd_sf"/>
</dbReference>
<dbReference type="AlphaFoldDB" id="A0A1I6DE08"/>
<protein>
    <submittedName>
        <fullName evidence="9">RNA polymerase sigma factor, sigma-70 family</fullName>
    </submittedName>
</protein>
<dbReference type="Pfam" id="PF13490">
    <property type="entry name" value="zf-HC2"/>
    <property type="match status" value="1"/>
</dbReference>
<evidence type="ECO:0000256" key="2">
    <source>
        <dbReference type="ARBA" id="ARBA00023015"/>
    </source>
</evidence>
<evidence type="ECO:0000259" key="6">
    <source>
        <dbReference type="Pfam" id="PF04542"/>
    </source>
</evidence>
<evidence type="ECO:0000259" key="7">
    <source>
        <dbReference type="Pfam" id="PF08281"/>
    </source>
</evidence>
<dbReference type="SUPFAM" id="SSF88946">
    <property type="entry name" value="Sigma2 domain of RNA polymerase sigma factors"/>
    <property type="match status" value="1"/>
</dbReference>
<dbReference type="InterPro" id="IPR014284">
    <property type="entry name" value="RNA_pol_sigma-70_dom"/>
</dbReference>
<evidence type="ECO:0000256" key="1">
    <source>
        <dbReference type="ARBA" id="ARBA00010641"/>
    </source>
</evidence>
<name>A0A1I6DE08_9PSEU</name>
<dbReference type="InterPro" id="IPR041916">
    <property type="entry name" value="Anti_sigma_zinc_sf"/>
</dbReference>
<dbReference type="EMBL" id="FOYL01000002">
    <property type="protein sequence ID" value="SFR03618.1"/>
    <property type="molecule type" value="Genomic_DNA"/>
</dbReference>
<dbReference type="Pfam" id="PF08281">
    <property type="entry name" value="Sigma70_r4_2"/>
    <property type="match status" value="1"/>
</dbReference>
<dbReference type="Gene3D" id="1.10.10.1320">
    <property type="entry name" value="Anti-sigma factor, zinc-finger domain"/>
    <property type="match status" value="1"/>
</dbReference>
<dbReference type="InterPro" id="IPR013249">
    <property type="entry name" value="RNA_pol_sigma70_r4_t2"/>
</dbReference>